<sequence>MNSEGTIIDIMVGDTGFEPVTSAMSTQCSNHLS</sequence>
<dbReference type="EMBL" id="UINC01004611">
    <property type="protein sequence ID" value="SVA15617.1"/>
    <property type="molecule type" value="Genomic_DNA"/>
</dbReference>
<proteinExistence type="predicted"/>
<gene>
    <name evidence="1" type="ORF">METZ01_LOCUS68471</name>
</gene>
<dbReference type="AntiFam" id="ANF00014">
    <property type="entry name" value="tRNA translation"/>
</dbReference>
<accession>A0A381TLG6</accession>
<dbReference type="AlphaFoldDB" id="A0A381TLG6"/>
<reference evidence="1" key="1">
    <citation type="submission" date="2018-05" db="EMBL/GenBank/DDBJ databases">
        <authorList>
            <person name="Lanie J.A."/>
            <person name="Ng W.-L."/>
            <person name="Kazmierczak K.M."/>
            <person name="Andrzejewski T.M."/>
            <person name="Davidsen T.M."/>
            <person name="Wayne K.J."/>
            <person name="Tettelin H."/>
            <person name="Glass J.I."/>
            <person name="Rusch D."/>
            <person name="Podicherti R."/>
            <person name="Tsui H.-C.T."/>
            <person name="Winkler M.E."/>
        </authorList>
    </citation>
    <scope>NUCLEOTIDE SEQUENCE</scope>
</reference>
<name>A0A381TLG6_9ZZZZ</name>
<organism evidence="1">
    <name type="scientific">marine metagenome</name>
    <dbReference type="NCBI Taxonomy" id="408172"/>
    <lineage>
        <taxon>unclassified sequences</taxon>
        <taxon>metagenomes</taxon>
        <taxon>ecological metagenomes</taxon>
    </lineage>
</organism>
<evidence type="ECO:0000313" key="1">
    <source>
        <dbReference type="EMBL" id="SVA15617.1"/>
    </source>
</evidence>
<protein>
    <submittedName>
        <fullName evidence="1">Uncharacterized protein</fullName>
    </submittedName>
</protein>